<dbReference type="NCBIfam" id="TIGR03519">
    <property type="entry name" value="T9SS_PorP_fam"/>
    <property type="match status" value="1"/>
</dbReference>
<dbReference type="AlphaFoldDB" id="A0A5C8KCN0"/>
<dbReference type="Pfam" id="PF11751">
    <property type="entry name" value="PorP_SprF"/>
    <property type="match status" value="1"/>
</dbReference>
<organism evidence="2 3">
    <name type="scientific">Pontibacter qinzhouensis</name>
    <dbReference type="NCBI Taxonomy" id="2603253"/>
    <lineage>
        <taxon>Bacteria</taxon>
        <taxon>Pseudomonadati</taxon>
        <taxon>Bacteroidota</taxon>
        <taxon>Cytophagia</taxon>
        <taxon>Cytophagales</taxon>
        <taxon>Hymenobacteraceae</taxon>
        <taxon>Pontibacter</taxon>
    </lineage>
</organism>
<dbReference type="InterPro" id="IPR019861">
    <property type="entry name" value="PorP/SprF_Bacteroidetes"/>
</dbReference>
<sequence length="317" mass="35160">MRQVLAFCGVLLAPVLYAQQAPQYTQYIFNEMVINPAYTGSKELLNINATHRSQWSGLEGSPTSQALSIDGLTRNGRLGIGFSALNDEIGVQTQLSAYGNASVRLNLSETSRIAVGFAGGFAQYTLDGTKLRPGSTIIPDVAIPTGRESELLPDIRGGVFFNTERFYAGFSAANLVPFKGSNTLIGTPARQYFLSSGYVFDLSPALRFKPSFLLQDDFKGPSKVDLNSFLMVYDRVWFGGSYRTAVPLFNKMPADYKLQKKNAFALIAQLFLTPSLRLGYSYDITLNDLREYPSHEVSVGYTFFKKQDTRTQSPRFF</sequence>
<keyword evidence="1" id="KW-0732">Signal</keyword>
<reference evidence="2 3" key="1">
    <citation type="submission" date="2019-08" db="EMBL/GenBank/DDBJ databases">
        <authorList>
            <person name="Shi S."/>
        </authorList>
    </citation>
    <scope>NUCLEOTIDE SEQUENCE [LARGE SCALE GENOMIC DNA]</scope>
    <source>
        <strain evidence="2 3">GY10130</strain>
    </source>
</reference>
<protein>
    <submittedName>
        <fullName evidence="2">Type IX secretion system membrane protein PorP/SprF</fullName>
    </submittedName>
</protein>
<proteinExistence type="predicted"/>
<keyword evidence="3" id="KW-1185">Reference proteome</keyword>
<gene>
    <name evidence="2" type="ORF">FVR03_02585</name>
</gene>
<name>A0A5C8KCN0_9BACT</name>
<comment type="caution">
    <text evidence="2">The sequence shown here is derived from an EMBL/GenBank/DDBJ whole genome shotgun (WGS) entry which is preliminary data.</text>
</comment>
<dbReference type="OrthoDB" id="978914at2"/>
<accession>A0A5C8KCN0</accession>
<feature type="signal peptide" evidence="1">
    <location>
        <begin position="1"/>
        <end position="18"/>
    </location>
</feature>
<feature type="chain" id="PRO_5023110739" evidence="1">
    <location>
        <begin position="19"/>
        <end position="317"/>
    </location>
</feature>
<evidence type="ECO:0000313" key="3">
    <source>
        <dbReference type="Proteomes" id="UP000321926"/>
    </source>
</evidence>
<dbReference type="Proteomes" id="UP000321926">
    <property type="component" value="Unassembled WGS sequence"/>
</dbReference>
<dbReference type="EMBL" id="VRTY01000006">
    <property type="protein sequence ID" value="TXK52012.1"/>
    <property type="molecule type" value="Genomic_DNA"/>
</dbReference>
<evidence type="ECO:0000256" key="1">
    <source>
        <dbReference type="SAM" id="SignalP"/>
    </source>
</evidence>
<evidence type="ECO:0000313" key="2">
    <source>
        <dbReference type="EMBL" id="TXK52012.1"/>
    </source>
</evidence>